<dbReference type="EMBL" id="BOMH01000018">
    <property type="protein sequence ID" value="GID64835.1"/>
    <property type="molecule type" value="Genomic_DNA"/>
</dbReference>
<dbReference type="RefSeq" id="WP_239174718.1">
    <property type="nucleotide sequence ID" value="NZ_BAAAUC010000025.1"/>
</dbReference>
<feature type="transmembrane region" description="Helical" evidence="1">
    <location>
        <begin position="6"/>
        <end position="26"/>
    </location>
</feature>
<accession>A0A919M070</accession>
<reference evidence="2" key="1">
    <citation type="submission" date="2021-01" db="EMBL/GenBank/DDBJ databases">
        <title>Whole genome shotgun sequence of Actinoplanes cyaneus NBRC 14990.</title>
        <authorList>
            <person name="Komaki H."/>
            <person name="Tamura T."/>
        </authorList>
    </citation>
    <scope>NUCLEOTIDE SEQUENCE</scope>
    <source>
        <strain evidence="2">NBRC 14990</strain>
    </source>
</reference>
<evidence type="ECO:0000313" key="3">
    <source>
        <dbReference type="Proteomes" id="UP000619479"/>
    </source>
</evidence>
<gene>
    <name evidence="2" type="ORF">Acy02nite_27160</name>
</gene>
<keyword evidence="1" id="KW-0472">Membrane</keyword>
<keyword evidence="1" id="KW-1133">Transmembrane helix</keyword>
<proteinExistence type="predicted"/>
<organism evidence="2 3">
    <name type="scientific">Actinoplanes cyaneus</name>
    <dbReference type="NCBI Taxonomy" id="52696"/>
    <lineage>
        <taxon>Bacteria</taxon>
        <taxon>Bacillati</taxon>
        <taxon>Actinomycetota</taxon>
        <taxon>Actinomycetes</taxon>
        <taxon>Micromonosporales</taxon>
        <taxon>Micromonosporaceae</taxon>
        <taxon>Actinoplanes</taxon>
    </lineage>
</organism>
<keyword evidence="3" id="KW-1185">Reference proteome</keyword>
<name>A0A919M070_9ACTN</name>
<feature type="transmembrane region" description="Helical" evidence="1">
    <location>
        <begin position="74"/>
        <end position="94"/>
    </location>
</feature>
<evidence type="ECO:0000313" key="2">
    <source>
        <dbReference type="EMBL" id="GID64835.1"/>
    </source>
</evidence>
<feature type="transmembrane region" description="Helical" evidence="1">
    <location>
        <begin position="47"/>
        <end position="68"/>
    </location>
</feature>
<protein>
    <submittedName>
        <fullName evidence="2">Uncharacterized protein</fullName>
    </submittedName>
</protein>
<comment type="caution">
    <text evidence="2">The sequence shown here is derived from an EMBL/GenBank/DDBJ whole genome shotgun (WGS) entry which is preliminary data.</text>
</comment>
<dbReference type="AlphaFoldDB" id="A0A919M070"/>
<dbReference type="Proteomes" id="UP000619479">
    <property type="component" value="Unassembled WGS sequence"/>
</dbReference>
<evidence type="ECO:0000256" key="1">
    <source>
        <dbReference type="SAM" id="Phobius"/>
    </source>
</evidence>
<sequence>MWPLGTAAVLPLAIVLVLLLGPMLLCSVYVARRKVETDPRNWGAKRILVTALTVVPYVVFLVGTLHAYDPAGDAWLGAVVGAGFGAMICVLIVAGKSRRWQRREALAEDED</sequence>
<keyword evidence="1" id="KW-0812">Transmembrane</keyword>